<dbReference type="GeneID" id="34617025"/>
<protein>
    <recommendedName>
        <fullName evidence="2">J domain-containing protein</fullName>
    </recommendedName>
</protein>
<feature type="region of interest" description="Disordered" evidence="1">
    <location>
        <begin position="22"/>
        <end position="47"/>
    </location>
</feature>
<dbReference type="InterPro" id="IPR036869">
    <property type="entry name" value="J_dom_sf"/>
</dbReference>
<dbReference type="GO" id="GO:0005737">
    <property type="term" value="C:cytoplasm"/>
    <property type="evidence" value="ECO:0007669"/>
    <property type="project" value="TreeGrafter"/>
</dbReference>
<dbReference type="CDD" id="cd06257">
    <property type="entry name" value="DnaJ"/>
    <property type="match status" value="1"/>
</dbReference>
<dbReference type="PRINTS" id="PR00625">
    <property type="entry name" value="JDOMAIN"/>
</dbReference>
<dbReference type="PANTHER" id="PTHR43096:SF10">
    <property type="entry name" value="CHAPERONE PROTEIN DNAJ A6, CHLOROPLASTIC"/>
    <property type="match status" value="1"/>
</dbReference>
<gene>
    <name evidence="3" type="ORF">ASPZODRAFT_979013</name>
</gene>
<dbReference type="STRING" id="1073090.A0A1L9SQS5"/>
<keyword evidence="4" id="KW-1185">Reference proteome</keyword>
<dbReference type="Gene3D" id="1.10.287.110">
    <property type="entry name" value="DnaJ domain"/>
    <property type="match status" value="1"/>
</dbReference>
<dbReference type="GO" id="GO:0042026">
    <property type="term" value="P:protein refolding"/>
    <property type="evidence" value="ECO:0007669"/>
    <property type="project" value="TreeGrafter"/>
</dbReference>
<dbReference type="PROSITE" id="PS00636">
    <property type="entry name" value="DNAJ_1"/>
    <property type="match status" value="1"/>
</dbReference>
<evidence type="ECO:0000256" key="1">
    <source>
        <dbReference type="SAM" id="MobiDB-lite"/>
    </source>
</evidence>
<dbReference type="SUPFAM" id="SSF46565">
    <property type="entry name" value="Chaperone J-domain"/>
    <property type="match status" value="1"/>
</dbReference>
<proteinExistence type="predicted"/>
<dbReference type="PANTHER" id="PTHR43096">
    <property type="entry name" value="DNAJ HOMOLOG 1, MITOCHONDRIAL-RELATED"/>
    <property type="match status" value="1"/>
</dbReference>
<feature type="domain" description="J" evidence="2">
    <location>
        <begin position="9"/>
        <end position="73"/>
    </location>
</feature>
<feature type="region of interest" description="Disordered" evidence="1">
    <location>
        <begin position="249"/>
        <end position="303"/>
    </location>
</feature>
<dbReference type="Pfam" id="PF00226">
    <property type="entry name" value="DnaJ"/>
    <property type="match status" value="1"/>
</dbReference>
<dbReference type="InterPro" id="IPR018253">
    <property type="entry name" value="DnaJ_domain_CS"/>
</dbReference>
<dbReference type="Proteomes" id="UP000184188">
    <property type="component" value="Unassembled WGS sequence"/>
</dbReference>
<reference evidence="4" key="1">
    <citation type="journal article" date="2017" name="Genome Biol.">
        <title>Comparative genomics reveals high biological diversity and specific adaptations in the industrially and medically important fungal genus Aspergillus.</title>
        <authorList>
            <person name="de Vries R.P."/>
            <person name="Riley R."/>
            <person name="Wiebenga A."/>
            <person name="Aguilar-Osorio G."/>
            <person name="Amillis S."/>
            <person name="Uchima C.A."/>
            <person name="Anderluh G."/>
            <person name="Asadollahi M."/>
            <person name="Askin M."/>
            <person name="Barry K."/>
            <person name="Battaglia E."/>
            <person name="Bayram O."/>
            <person name="Benocci T."/>
            <person name="Braus-Stromeyer S.A."/>
            <person name="Caldana C."/>
            <person name="Canovas D."/>
            <person name="Cerqueira G.C."/>
            <person name="Chen F."/>
            <person name="Chen W."/>
            <person name="Choi C."/>
            <person name="Clum A."/>
            <person name="Dos Santos R.A."/>
            <person name="Damasio A.R."/>
            <person name="Diallinas G."/>
            <person name="Emri T."/>
            <person name="Fekete E."/>
            <person name="Flipphi M."/>
            <person name="Freyberg S."/>
            <person name="Gallo A."/>
            <person name="Gournas C."/>
            <person name="Habgood R."/>
            <person name="Hainaut M."/>
            <person name="Harispe M.L."/>
            <person name="Henrissat B."/>
            <person name="Hilden K.S."/>
            <person name="Hope R."/>
            <person name="Hossain A."/>
            <person name="Karabika E."/>
            <person name="Karaffa L."/>
            <person name="Karanyi Z."/>
            <person name="Krasevec N."/>
            <person name="Kuo A."/>
            <person name="Kusch H."/>
            <person name="LaButti K."/>
            <person name="Lagendijk E.L."/>
            <person name="Lapidus A."/>
            <person name="Levasseur A."/>
            <person name="Lindquist E."/>
            <person name="Lipzen A."/>
            <person name="Logrieco A.F."/>
            <person name="MacCabe A."/>
            <person name="Maekelae M.R."/>
            <person name="Malavazi I."/>
            <person name="Melin P."/>
            <person name="Meyer V."/>
            <person name="Mielnichuk N."/>
            <person name="Miskei M."/>
            <person name="Molnar A.P."/>
            <person name="Mule G."/>
            <person name="Ngan C.Y."/>
            <person name="Orejas M."/>
            <person name="Orosz E."/>
            <person name="Ouedraogo J.P."/>
            <person name="Overkamp K.M."/>
            <person name="Park H.-S."/>
            <person name="Perrone G."/>
            <person name="Piumi F."/>
            <person name="Punt P.J."/>
            <person name="Ram A.F."/>
            <person name="Ramon A."/>
            <person name="Rauscher S."/>
            <person name="Record E."/>
            <person name="Riano-Pachon D.M."/>
            <person name="Robert V."/>
            <person name="Roehrig J."/>
            <person name="Ruller R."/>
            <person name="Salamov A."/>
            <person name="Salih N.S."/>
            <person name="Samson R.A."/>
            <person name="Sandor E."/>
            <person name="Sanguinetti M."/>
            <person name="Schuetze T."/>
            <person name="Sepcic K."/>
            <person name="Shelest E."/>
            <person name="Sherlock G."/>
            <person name="Sophianopoulou V."/>
            <person name="Squina F.M."/>
            <person name="Sun H."/>
            <person name="Susca A."/>
            <person name="Todd R.B."/>
            <person name="Tsang A."/>
            <person name="Unkles S.E."/>
            <person name="van de Wiele N."/>
            <person name="van Rossen-Uffink D."/>
            <person name="Oliveira J.V."/>
            <person name="Vesth T.C."/>
            <person name="Visser J."/>
            <person name="Yu J.-H."/>
            <person name="Zhou M."/>
            <person name="Andersen M.R."/>
            <person name="Archer D.B."/>
            <person name="Baker S.E."/>
            <person name="Benoit I."/>
            <person name="Brakhage A.A."/>
            <person name="Braus G.H."/>
            <person name="Fischer R."/>
            <person name="Frisvad J.C."/>
            <person name="Goldman G.H."/>
            <person name="Houbraken J."/>
            <person name="Oakley B."/>
            <person name="Pocsi I."/>
            <person name="Scazzocchio C."/>
            <person name="Seiboth B."/>
            <person name="vanKuyk P.A."/>
            <person name="Wortman J."/>
            <person name="Dyer P.S."/>
            <person name="Grigoriev I.V."/>
        </authorList>
    </citation>
    <scope>NUCLEOTIDE SEQUENCE [LARGE SCALE GENOMIC DNA]</scope>
    <source>
        <strain evidence="4">CBS 506.65</strain>
    </source>
</reference>
<feature type="region of interest" description="Disordered" evidence="1">
    <location>
        <begin position="79"/>
        <end position="100"/>
    </location>
</feature>
<dbReference type="SMART" id="SM00271">
    <property type="entry name" value="DnaJ"/>
    <property type="match status" value="1"/>
</dbReference>
<dbReference type="PROSITE" id="PS50076">
    <property type="entry name" value="DNAJ_2"/>
    <property type="match status" value="1"/>
</dbReference>
<name>A0A1L9SQS5_9EURO</name>
<dbReference type="AlphaFoldDB" id="A0A1L9SQS5"/>
<evidence type="ECO:0000313" key="3">
    <source>
        <dbReference type="EMBL" id="OJJ49589.1"/>
    </source>
</evidence>
<dbReference type="EMBL" id="KV878337">
    <property type="protein sequence ID" value="OJJ49589.1"/>
    <property type="molecule type" value="Genomic_DNA"/>
</dbReference>
<sequence length="353" mass="41556">MSASKIRHDYYKILQIPPTADTQQIRSKYRSLAREKHPDKNPSSSATSEFQLILEAYSTLTDPVARSLYDAQYKQANLSSNASTGEDPQTRNTAGSGNVGHLERELEQFRRRQASLSSQLHTGREHLARLQAEEAQLQREIEAIAKEQAQKATWWHYLTSSLLMQPSETEEQRHQRDRHRLDKIAAESVKKWMIKRQMAEIQNFEREERTLDRKIKSTEFEIRRDIARQQEEKIRKEQELRYQEFRERMAEQSRKREEEEAQRASRQADRREDQERRRAQPKSAAKEGDSTYHGGRHKSHHHGEACRHQGWWNRIEYGAACSRCFTVTRRFAFKCRTCDKIACASCRDILKGK</sequence>
<dbReference type="OrthoDB" id="436519at2759"/>
<dbReference type="VEuPathDB" id="FungiDB:ASPZODRAFT_979013"/>
<evidence type="ECO:0000259" key="2">
    <source>
        <dbReference type="PROSITE" id="PS50076"/>
    </source>
</evidence>
<dbReference type="RefSeq" id="XP_022584099.1">
    <property type="nucleotide sequence ID" value="XM_022730561.1"/>
</dbReference>
<accession>A0A1L9SQS5</accession>
<evidence type="ECO:0000313" key="4">
    <source>
        <dbReference type="Proteomes" id="UP000184188"/>
    </source>
</evidence>
<feature type="compositionally biased region" description="Basic and acidic residues" evidence="1">
    <location>
        <begin position="249"/>
        <end position="290"/>
    </location>
</feature>
<dbReference type="GO" id="GO:0051082">
    <property type="term" value="F:unfolded protein binding"/>
    <property type="evidence" value="ECO:0007669"/>
    <property type="project" value="TreeGrafter"/>
</dbReference>
<feature type="compositionally biased region" description="Polar residues" evidence="1">
    <location>
        <begin position="79"/>
        <end position="96"/>
    </location>
</feature>
<organism evidence="3 4">
    <name type="scientific">Penicilliopsis zonata CBS 506.65</name>
    <dbReference type="NCBI Taxonomy" id="1073090"/>
    <lineage>
        <taxon>Eukaryota</taxon>
        <taxon>Fungi</taxon>
        <taxon>Dikarya</taxon>
        <taxon>Ascomycota</taxon>
        <taxon>Pezizomycotina</taxon>
        <taxon>Eurotiomycetes</taxon>
        <taxon>Eurotiomycetidae</taxon>
        <taxon>Eurotiales</taxon>
        <taxon>Aspergillaceae</taxon>
        <taxon>Penicilliopsis</taxon>
    </lineage>
</organism>
<dbReference type="InterPro" id="IPR001623">
    <property type="entry name" value="DnaJ_domain"/>
</dbReference>